<dbReference type="AlphaFoldDB" id="A0A6J8E2V5"/>
<organism evidence="1 2">
    <name type="scientific">Mytilus coruscus</name>
    <name type="common">Sea mussel</name>
    <dbReference type="NCBI Taxonomy" id="42192"/>
    <lineage>
        <taxon>Eukaryota</taxon>
        <taxon>Metazoa</taxon>
        <taxon>Spiralia</taxon>
        <taxon>Lophotrochozoa</taxon>
        <taxon>Mollusca</taxon>
        <taxon>Bivalvia</taxon>
        <taxon>Autobranchia</taxon>
        <taxon>Pteriomorphia</taxon>
        <taxon>Mytilida</taxon>
        <taxon>Mytiloidea</taxon>
        <taxon>Mytilidae</taxon>
        <taxon>Mytilinae</taxon>
        <taxon>Mytilus</taxon>
    </lineage>
</organism>
<name>A0A6J8E2V5_MYTCO</name>
<reference evidence="1 2" key="1">
    <citation type="submission" date="2020-06" db="EMBL/GenBank/DDBJ databases">
        <authorList>
            <person name="Li R."/>
            <person name="Bekaert M."/>
        </authorList>
    </citation>
    <scope>NUCLEOTIDE SEQUENCE [LARGE SCALE GENOMIC DNA]</scope>
    <source>
        <strain evidence="2">wild</strain>
    </source>
</reference>
<proteinExistence type="predicted"/>
<protein>
    <recommendedName>
        <fullName evidence="3">Integrase catalytic domain-containing protein</fullName>
    </recommendedName>
</protein>
<dbReference type="OrthoDB" id="425619at2759"/>
<dbReference type="EMBL" id="CACVKT020008264">
    <property type="protein sequence ID" value="CAC5413922.1"/>
    <property type="molecule type" value="Genomic_DNA"/>
</dbReference>
<evidence type="ECO:0000313" key="1">
    <source>
        <dbReference type="EMBL" id="CAC5413922.1"/>
    </source>
</evidence>
<gene>
    <name evidence="1" type="ORF">MCOR_46776</name>
</gene>
<dbReference type="Proteomes" id="UP000507470">
    <property type="component" value="Unassembled WGS sequence"/>
</dbReference>
<keyword evidence="2" id="KW-1185">Reference proteome</keyword>
<sequence>MDFVLGEKDADYRNELQWDDIQKIIRKRISCDDDTTYYVCLADMYHIVHEIHIATGHGRRDKIIKEANRKYANVSTEAVELLWICCPNIFRVTMALNLLHVLFLNIKDFWPECKMVHGKPRHSQSQGSVERANADMKDITVTWMRDNGCKDWPAGNKFV</sequence>
<evidence type="ECO:0000313" key="2">
    <source>
        <dbReference type="Proteomes" id="UP000507470"/>
    </source>
</evidence>
<accession>A0A6J8E2V5</accession>
<evidence type="ECO:0008006" key="3">
    <source>
        <dbReference type="Google" id="ProtNLM"/>
    </source>
</evidence>